<dbReference type="InterPro" id="IPR050300">
    <property type="entry name" value="GDXG_lipolytic_enzyme"/>
</dbReference>
<dbReference type="InterPro" id="IPR013094">
    <property type="entry name" value="AB_hydrolase_3"/>
</dbReference>
<gene>
    <name evidence="3" type="ORF">BHQ17_17780</name>
</gene>
<accession>A0A1E3RIJ5</accession>
<evidence type="ECO:0000259" key="2">
    <source>
        <dbReference type="Pfam" id="PF07859"/>
    </source>
</evidence>
<organism evidence="3 4">
    <name type="scientific">Mycolicibacterium holsaticum</name>
    <dbReference type="NCBI Taxonomy" id="152142"/>
    <lineage>
        <taxon>Bacteria</taxon>
        <taxon>Bacillati</taxon>
        <taxon>Actinomycetota</taxon>
        <taxon>Actinomycetes</taxon>
        <taxon>Mycobacteriales</taxon>
        <taxon>Mycobacteriaceae</taxon>
        <taxon>Mycolicibacterium</taxon>
    </lineage>
</organism>
<dbReference type="OrthoDB" id="3206739at2"/>
<evidence type="ECO:0000313" key="3">
    <source>
        <dbReference type="EMBL" id="ODQ89691.1"/>
    </source>
</evidence>
<dbReference type="Gene3D" id="3.40.50.1820">
    <property type="entry name" value="alpha/beta hydrolase"/>
    <property type="match status" value="1"/>
</dbReference>
<dbReference type="InterPro" id="IPR029058">
    <property type="entry name" value="AB_hydrolase_fold"/>
</dbReference>
<dbReference type="EMBL" id="MIGZ01000110">
    <property type="protein sequence ID" value="ODQ89691.1"/>
    <property type="molecule type" value="Genomic_DNA"/>
</dbReference>
<dbReference type="AlphaFoldDB" id="A0A1E3RIJ5"/>
<keyword evidence="1 3" id="KW-0378">Hydrolase</keyword>
<name>A0A1E3RIJ5_9MYCO</name>
<proteinExistence type="predicted"/>
<dbReference type="PANTHER" id="PTHR48081">
    <property type="entry name" value="AB HYDROLASE SUPERFAMILY PROTEIN C4A8.06C"/>
    <property type="match status" value="1"/>
</dbReference>
<evidence type="ECO:0000313" key="4">
    <source>
        <dbReference type="Proteomes" id="UP000094243"/>
    </source>
</evidence>
<keyword evidence="4" id="KW-1185">Reference proteome</keyword>
<dbReference type="Proteomes" id="UP000094243">
    <property type="component" value="Unassembled WGS sequence"/>
</dbReference>
<dbReference type="RefSeq" id="WP_069406462.1">
    <property type="nucleotide sequence ID" value="NZ_MIGZ01000110.1"/>
</dbReference>
<feature type="domain" description="Alpha/beta hydrolase fold-3" evidence="2">
    <location>
        <begin position="109"/>
        <end position="323"/>
    </location>
</feature>
<protein>
    <submittedName>
        <fullName evidence="3">Alpha/beta hydrolase</fullName>
    </submittedName>
</protein>
<comment type="caution">
    <text evidence="3">The sequence shown here is derived from an EMBL/GenBank/DDBJ whole genome shotgun (WGS) entry which is preliminary data.</text>
</comment>
<reference evidence="4" key="1">
    <citation type="submission" date="2016-09" db="EMBL/GenBank/DDBJ databases">
        <authorList>
            <person name="Greninger A.L."/>
            <person name="Jerome K.R."/>
            <person name="Mcnair B."/>
            <person name="Wallis C."/>
            <person name="Fang F."/>
        </authorList>
    </citation>
    <scope>NUCLEOTIDE SEQUENCE [LARGE SCALE GENOMIC DNA]</scope>
    <source>
        <strain evidence="4">M7</strain>
    </source>
</reference>
<dbReference type="GO" id="GO:0016787">
    <property type="term" value="F:hydrolase activity"/>
    <property type="evidence" value="ECO:0007669"/>
    <property type="project" value="UniProtKB-KW"/>
</dbReference>
<evidence type="ECO:0000256" key="1">
    <source>
        <dbReference type="ARBA" id="ARBA00022801"/>
    </source>
</evidence>
<sequence>MYGRLADPESTLGTDPRADPRMVKAFAPFGLDGRLPAAPLTVDSPLADRLEYAAINEEGMGAILDVFAQAAPQVAGVTTTTTQITGVDDNPITVYVSRPDGAPGALPAVVHLHGGGMAIGSAGDVSYRRLREYLAATGVVVVGVEFRNSGGKLGPHPFPAGLNDCASAVQWVAANRAELGVSHLIVSGESGGGNLTLTVAHKAKREGWLGDIAGLYAQCPYISNRWLDECDDLPSLAENDEYFVSRQQLALLGSIYNPDGSHADDATCWAGAATEDELTGMPPHVISVNELDPLRDEGLLYYRRLVRAGVPAVGRVVAGTCHGGDLLLPHVMPEVFDASIRDVSGFAKSLGQPMF</sequence>
<dbReference type="Pfam" id="PF07859">
    <property type="entry name" value="Abhydrolase_3"/>
    <property type="match status" value="1"/>
</dbReference>
<dbReference type="PANTHER" id="PTHR48081:SF8">
    <property type="entry name" value="ALPHA_BETA HYDROLASE FOLD-3 DOMAIN-CONTAINING PROTEIN-RELATED"/>
    <property type="match status" value="1"/>
</dbReference>
<dbReference type="SUPFAM" id="SSF53474">
    <property type="entry name" value="alpha/beta-Hydrolases"/>
    <property type="match status" value="1"/>
</dbReference>